<proteinExistence type="predicted"/>
<dbReference type="Gene3D" id="1.10.260.40">
    <property type="entry name" value="lambda repressor-like DNA-binding domains"/>
    <property type="match status" value="1"/>
</dbReference>
<sequence length="105" mass="11993">MLSVSQRLGRRVRTLRKKMGLTQDALAEAASLSGKYIGEIERGEVNVTIQSLEQLATGLRIKIHELIKCEHEAEIDFLRMELMEYITQCSEVEVKLAYKLMVALR</sequence>
<dbReference type="Proteomes" id="UP001317742">
    <property type="component" value="Chromosome"/>
</dbReference>
<evidence type="ECO:0000259" key="4">
    <source>
        <dbReference type="PROSITE" id="PS50943"/>
    </source>
</evidence>
<dbReference type="PROSITE" id="PS50943">
    <property type="entry name" value="HTH_CROC1"/>
    <property type="match status" value="1"/>
</dbReference>
<gene>
    <name evidence="5" type="ORF">SYK_31300</name>
</gene>
<dbReference type="SMART" id="SM00530">
    <property type="entry name" value="HTH_XRE"/>
    <property type="match status" value="1"/>
</dbReference>
<evidence type="ECO:0000256" key="1">
    <source>
        <dbReference type="ARBA" id="ARBA00023015"/>
    </source>
</evidence>
<evidence type="ECO:0000256" key="3">
    <source>
        <dbReference type="ARBA" id="ARBA00023163"/>
    </source>
</evidence>
<organism evidence="5 6">
    <name type="scientific">Pseudodesulfovibrio nedwellii</name>
    <dbReference type="NCBI Taxonomy" id="2973072"/>
    <lineage>
        <taxon>Bacteria</taxon>
        <taxon>Pseudomonadati</taxon>
        <taxon>Thermodesulfobacteriota</taxon>
        <taxon>Desulfovibrionia</taxon>
        <taxon>Desulfovibrionales</taxon>
        <taxon>Desulfovibrionaceae</taxon>
    </lineage>
</organism>
<protein>
    <recommendedName>
        <fullName evidence="4">HTH cro/C1-type domain-containing protein</fullName>
    </recommendedName>
</protein>
<dbReference type="Pfam" id="PF13560">
    <property type="entry name" value="HTH_31"/>
    <property type="match status" value="1"/>
</dbReference>
<evidence type="ECO:0000256" key="2">
    <source>
        <dbReference type="ARBA" id="ARBA00023125"/>
    </source>
</evidence>
<dbReference type="InterPro" id="IPR050807">
    <property type="entry name" value="TransReg_Diox_bact_type"/>
</dbReference>
<dbReference type="InterPro" id="IPR001387">
    <property type="entry name" value="Cro/C1-type_HTH"/>
</dbReference>
<accession>A0ABN6SA57</accession>
<name>A0ABN6SA57_9BACT</name>
<keyword evidence="1" id="KW-0805">Transcription regulation</keyword>
<feature type="domain" description="HTH cro/C1-type" evidence="4">
    <location>
        <begin position="12"/>
        <end position="66"/>
    </location>
</feature>
<evidence type="ECO:0000313" key="6">
    <source>
        <dbReference type="Proteomes" id="UP001317742"/>
    </source>
</evidence>
<keyword evidence="2" id="KW-0238">DNA-binding</keyword>
<dbReference type="EMBL" id="AP026709">
    <property type="protein sequence ID" value="BDQ38770.1"/>
    <property type="molecule type" value="Genomic_DNA"/>
</dbReference>
<dbReference type="CDD" id="cd00093">
    <property type="entry name" value="HTH_XRE"/>
    <property type="match status" value="1"/>
</dbReference>
<reference evidence="5 6" key="1">
    <citation type="submission" date="2022-08" db="EMBL/GenBank/DDBJ databases">
        <title>Genome Sequence of the sulphate-reducing bacterium, Pseudodesulfovibrio sp. SYK.</title>
        <authorList>
            <person name="Kondo R."/>
            <person name="Kataoka T."/>
        </authorList>
    </citation>
    <scope>NUCLEOTIDE SEQUENCE [LARGE SCALE GENOMIC DNA]</scope>
    <source>
        <strain evidence="5 6">SYK</strain>
    </source>
</reference>
<dbReference type="InterPro" id="IPR010982">
    <property type="entry name" value="Lambda_DNA-bd_dom_sf"/>
</dbReference>
<keyword evidence="3" id="KW-0804">Transcription</keyword>
<dbReference type="RefSeq" id="WP_281761264.1">
    <property type="nucleotide sequence ID" value="NZ_AP026709.1"/>
</dbReference>
<dbReference type="SUPFAM" id="SSF47413">
    <property type="entry name" value="lambda repressor-like DNA-binding domains"/>
    <property type="match status" value="1"/>
</dbReference>
<dbReference type="PANTHER" id="PTHR46797">
    <property type="entry name" value="HTH-TYPE TRANSCRIPTIONAL REGULATOR"/>
    <property type="match status" value="1"/>
</dbReference>
<evidence type="ECO:0000313" key="5">
    <source>
        <dbReference type="EMBL" id="BDQ38770.1"/>
    </source>
</evidence>
<dbReference type="PANTHER" id="PTHR46797:SF23">
    <property type="entry name" value="HTH-TYPE TRANSCRIPTIONAL REGULATOR SUTR"/>
    <property type="match status" value="1"/>
</dbReference>
<keyword evidence="6" id="KW-1185">Reference proteome</keyword>